<protein>
    <recommendedName>
        <fullName evidence="4">F-box domain-containing protein</fullName>
    </recommendedName>
</protein>
<keyword evidence="3" id="KW-1185">Reference proteome</keyword>
<dbReference type="Proteomes" id="UP001221142">
    <property type="component" value="Unassembled WGS sequence"/>
</dbReference>
<evidence type="ECO:0000313" key="3">
    <source>
        <dbReference type="Proteomes" id="UP001221142"/>
    </source>
</evidence>
<proteinExistence type="predicted"/>
<organism evidence="2 3">
    <name type="scientific">Roridomyces roridus</name>
    <dbReference type="NCBI Taxonomy" id="1738132"/>
    <lineage>
        <taxon>Eukaryota</taxon>
        <taxon>Fungi</taxon>
        <taxon>Dikarya</taxon>
        <taxon>Basidiomycota</taxon>
        <taxon>Agaricomycotina</taxon>
        <taxon>Agaricomycetes</taxon>
        <taxon>Agaricomycetidae</taxon>
        <taxon>Agaricales</taxon>
        <taxon>Marasmiineae</taxon>
        <taxon>Mycenaceae</taxon>
        <taxon>Roridomyces</taxon>
    </lineage>
</organism>
<name>A0AAD7FAU8_9AGAR</name>
<dbReference type="EMBL" id="JARKIF010000047">
    <property type="protein sequence ID" value="KAJ7607869.1"/>
    <property type="molecule type" value="Genomic_DNA"/>
</dbReference>
<evidence type="ECO:0008006" key="4">
    <source>
        <dbReference type="Google" id="ProtNLM"/>
    </source>
</evidence>
<sequence length="523" mass="59584">MEASICSKCGTPSSIESPNVAIQSLKNAAAPGTPMHSLIHSNEPPEPSEIPSIQSSASDIDISLASLDAEILRLQRLRSLQQDRSDLLDYQRTHKSILSPLRRMPAEILAGIFLSSLPTVTELLDRESFQTEDSPWVWTHICSRWRTVAISTPALWSLIAMDFVNYDYPLSAVTAHVERSRMLKIYFYASVDADDISSQTEMFRYLIQHSLRWEELHIVLTQNLMPLLPSLHHQMPSLRTLWVEWDSKEGEEAMRMVDFFRTADSLARIGVSRRFRPVSFLPPTQQLTHYYADASWDVHQEILRMSSSLVEAHIDLFPAPPEWTTLTGDAIELPHLRSYLKMPLLDQITLDLFLRQSDFLPALERFLADSSTTLRRLGLRGMPNALLSSRIFQACPELTELAMIFKTTDVHRTYETSNALFRLLIPTPGSAILSRLSRVHVAFEGMFSFDYDLFAQLLESRWNMQPRVLEAAALCFQGEPNHGSAHLDLRLKTLRTGGLDFIVSDVDNAQEYMAHWLCRPSWT</sequence>
<feature type="region of interest" description="Disordered" evidence="1">
    <location>
        <begin position="32"/>
        <end position="53"/>
    </location>
</feature>
<dbReference type="AlphaFoldDB" id="A0AAD7FAU8"/>
<evidence type="ECO:0000256" key="1">
    <source>
        <dbReference type="SAM" id="MobiDB-lite"/>
    </source>
</evidence>
<evidence type="ECO:0000313" key="2">
    <source>
        <dbReference type="EMBL" id="KAJ7607869.1"/>
    </source>
</evidence>
<comment type="caution">
    <text evidence="2">The sequence shown here is derived from an EMBL/GenBank/DDBJ whole genome shotgun (WGS) entry which is preliminary data.</text>
</comment>
<gene>
    <name evidence="2" type="ORF">FB45DRAFT_947131</name>
</gene>
<reference evidence="2" key="1">
    <citation type="submission" date="2023-03" db="EMBL/GenBank/DDBJ databases">
        <title>Massive genome expansion in bonnet fungi (Mycena s.s.) driven by repeated elements and novel gene families across ecological guilds.</title>
        <authorList>
            <consortium name="Lawrence Berkeley National Laboratory"/>
            <person name="Harder C.B."/>
            <person name="Miyauchi S."/>
            <person name="Viragh M."/>
            <person name="Kuo A."/>
            <person name="Thoen E."/>
            <person name="Andreopoulos B."/>
            <person name="Lu D."/>
            <person name="Skrede I."/>
            <person name="Drula E."/>
            <person name="Henrissat B."/>
            <person name="Morin E."/>
            <person name="Kohler A."/>
            <person name="Barry K."/>
            <person name="LaButti K."/>
            <person name="Morin E."/>
            <person name="Salamov A."/>
            <person name="Lipzen A."/>
            <person name="Mereny Z."/>
            <person name="Hegedus B."/>
            <person name="Baldrian P."/>
            <person name="Stursova M."/>
            <person name="Weitz H."/>
            <person name="Taylor A."/>
            <person name="Grigoriev I.V."/>
            <person name="Nagy L.G."/>
            <person name="Martin F."/>
            <person name="Kauserud H."/>
        </authorList>
    </citation>
    <scope>NUCLEOTIDE SEQUENCE</scope>
    <source>
        <strain evidence="2">9284</strain>
    </source>
</reference>
<accession>A0AAD7FAU8</accession>